<comment type="caution">
    <text evidence="2">The sequence shown here is derived from an EMBL/GenBank/DDBJ whole genome shotgun (WGS) entry which is preliminary data.</text>
</comment>
<name>A0AA38NUS6_9AGAR</name>
<evidence type="ECO:0000256" key="1">
    <source>
        <dbReference type="SAM" id="MobiDB-lite"/>
    </source>
</evidence>
<proteinExistence type="predicted"/>
<reference evidence="2" key="1">
    <citation type="submission" date="2022-08" db="EMBL/GenBank/DDBJ databases">
        <authorList>
            <consortium name="DOE Joint Genome Institute"/>
            <person name="Min B."/>
            <person name="Riley R."/>
            <person name="Sierra-Patev S."/>
            <person name="Naranjo-Ortiz M."/>
            <person name="Looney B."/>
            <person name="Konkel Z."/>
            <person name="Slot J.C."/>
            <person name="Sakamoto Y."/>
            <person name="Steenwyk J.L."/>
            <person name="Rokas A."/>
            <person name="Carro J."/>
            <person name="Camarero S."/>
            <person name="Ferreira P."/>
            <person name="Molpeceres G."/>
            <person name="Ruiz-Duenas F.J."/>
            <person name="Serrano A."/>
            <person name="Henrissat B."/>
            <person name="Drula E."/>
            <person name="Hughes K.W."/>
            <person name="Mata J.L."/>
            <person name="Ishikawa N.K."/>
            <person name="Vargas-Isla R."/>
            <person name="Ushijima S."/>
            <person name="Smith C.A."/>
            <person name="Ahrendt S."/>
            <person name="Andreopoulos W."/>
            <person name="He G."/>
            <person name="Labutti K."/>
            <person name="Lipzen A."/>
            <person name="Ng V."/>
            <person name="Sandor L."/>
            <person name="Barry K."/>
            <person name="Martinez A.T."/>
            <person name="Xiao Y."/>
            <person name="Gibbons J.G."/>
            <person name="Terashima K."/>
            <person name="Hibbett D.S."/>
            <person name="Grigoriev I.V."/>
        </authorList>
    </citation>
    <scope>NUCLEOTIDE SEQUENCE</scope>
    <source>
        <strain evidence="2">TFB9207</strain>
    </source>
</reference>
<feature type="compositionally biased region" description="Pro residues" evidence="1">
    <location>
        <begin position="334"/>
        <end position="352"/>
    </location>
</feature>
<feature type="non-terminal residue" evidence="2">
    <location>
        <position position="464"/>
    </location>
</feature>
<gene>
    <name evidence="2" type="ORF">F5878DRAFT_123402</name>
</gene>
<feature type="compositionally biased region" description="Polar residues" evidence="1">
    <location>
        <begin position="452"/>
        <end position="464"/>
    </location>
</feature>
<dbReference type="EMBL" id="MU807910">
    <property type="protein sequence ID" value="KAJ3831023.1"/>
    <property type="molecule type" value="Genomic_DNA"/>
</dbReference>
<feature type="compositionally biased region" description="Pro residues" evidence="1">
    <location>
        <begin position="297"/>
        <end position="309"/>
    </location>
</feature>
<keyword evidence="3" id="KW-1185">Reference proteome</keyword>
<sequence>MGDDMTPSSLARRRVRRPFNYTINTHGEDSDFHSDSELDLDSAILAPTQPPLMAFSDSDSDVAYEDDDPPFDNIETYIWFSSEELPTSTKRTRSANLADVYPETQQLIIFAVNQTSYSSETLPKDSGVYYLERLLRSDRHFYFVFYRIPHTDTRPVIIEGGGPFTRTLPASVPPRPFETHVWFTDAGRRRGPNSDVRFFSGHTGLSYKDAGEILKEVRKSLSRTRPPLDKHITVFQEEWKPEYRTAYWQTFYRDERNPDKLVESAIDGPGHFFLRLTPAIPALPVPDNEVLPLRSEPSPPGLASPPPRPASSRLHTDGNAAIPLRPASRRPVRPGSPTPGSPPSNPESPPSSPASHDSHTDENGALSTRPVSPRPHINANPDAHPPRTASTTPHVDASDATPSGAASHDSHADENGPLSARPASPRPHINANLDAHPPRTASTTPHIEGSDATPSSAASHDSHA</sequence>
<evidence type="ECO:0000313" key="2">
    <source>
        <dbReference type="EMBL" id="KAJ3831023.1"/>
    </source>
</evidence>
<feature type="region of interest" description="Disordered" evidence="1">
    <location>
        <begin position="290"/>
        <end position="464"/>
    </location>
</feature>
<dbReference type="AlphaFoldDB" id="A0AA38NUS6"/>
<evidence type="ECO:0000313" key="3">
    <source>
        <dbReference type="Proteomes" id="UP001163846"/>
    </source>
</evidence>
<dbReference type="Proteomes" id="UP001163846">
    <property type="component" value="Unassembled WGS sequence"/>
</dbReference>
<accession>A0AA38NUS6</accession>
<protein>
    <submittedName>
        <fullName evidence="2">Uncharacterized protein</fullName>
    </submittedName>
</protein>
<organism evidence="2 3">
    <name type="scientific">Lentinula raphanica</name>
    <dbReference type="NCBI Taxonomy" id="153919"/>
    <lineage>
        <taxon>Eukaryota</taxon>
        <taxon>Fungi</taxon>
        <taxon>Dikarya</taxon>
        <taxon>Basidiomycota</taxon>
        <taxon>Agaricomycotina</taxon>
        <taxon>Agaricomycetes</taxon>
        <taxon>Agaricomycetidae</taxon>
        <taxon>Agaricales</taxon>
        <taxon>Marasmiineae</taxon>
        <taxon>Omphalotaceae</taxon>
        <taxon>Lentinula</taxon>
    </lineage>
</organism>